<keyword evidence="1" id="KW-1133">Transmembrane helix</keyword>
<dbReference type="RefSeq" id="XP_002140764.1">
    <property type="nucleotide sequence ID" value="XM_002140728.1"/>
</dbReference>
<evidence type="ECO:0000256" key="1">
    <source>
        <dbReference type="SAM" id="Phobius"/>
    </source>
</evidence>
<reference evidence="2" key="1">
    <citation type="submission" date="2008-06" db="EMBL/GenBank/DDBJ databases">
        <authorList>
            <person name="Lorenzi H."/>
            <person name="Inman J."/>
            <person name="Miller J."/>
            <person name="Schobel S."/>
            <person name="Amedeo P."/>
            <person name="Caler E.V."/>
            <person name="da Silva J."/>
        </authorList>
    </citation>
    <scope>NUCLEOTIDE SEQUENCE [LARGE SCALE GENOMIC DNA]</scope>
    <source>
        <strain evidence="2">RN66</strain>
    </source>
</reference>
<dbReference type="OMA" id="ICENQIT"/>
<evidence type="ECO:0000313" key="2">
    <source>
        <dbReference type="EMBL" id="EEA06415.1"/>
    </source>
</evidence>
<dbReference type="EMBL" id="DS989729">
    <property type="protein sequence ID" value="EEA06415.1"/>
    <property type="molecule type" value="Genomic_DNA"/>
</dbReference>
<proteinExistence type="predicted"/>
<keyword evidence="1" id="KW-0812">Transmembrane</keyword>
<dbReference type="VEuPathDB" id="CryptoDB:CMU_009070"/>
<feature type="transmembrane region" description="Helical" evidence="1">
    <location>
        <begin position="156"/>
        <end position="174"/>
    </location>
</feature>
<dbReference type="AlphaFoldDB" id="B6ADX4"/>
<dbReference type="GeneID" id="6995963"/>
<keyword evidence="3" id="KW-1185">Reference proteome</keyword>
<accession>B6ADX4</accession>
<gene>
    <name evidence="2" type="ORF">CMU_009070</name>
</gene>
<name>B6ADX4_CRYMR</name>
<evidence type="ECO:0000313" key="3">
    <source>
        <dbReference type="Proteomes" id="UP000001460"/>
    </source>
</evidence>
<organism evidence="2 3">
    <name type="scientific">Cryptosporidium muris (strain RN66)</name>
    <dbReference type="NCBI Taxonomy" id="441375"/>
    <lineage>
        <taxon>Eukaryota</taxon>
        <taxon>Sar</taxon>
        <taxon>Alveolata</taxon>
        <taxon>Apicomplexa</taxon>
        <taxon>Conoidasida</taxon>
        <taxon>Coccidia</taxon>
        <taxon>Eucoccidiorida</taxon>
        <taxon>Eimeriorina</taxon>
        <taxon>Cryptosporidiidae</taxon>
        <taxon>Cryptosporidium</taxon>
    </lineage>
</organism>
<dbReference type="OrthoDB" id="338456at2759"/>
<dbReference type="Proteomes" id="UP000001460">
    <property type="component" value="Unassembled WGS sequence"/>
</dbReference>
<sequence>MESYYENRNYDNLSSTIKIDNFATPEALVENYRHEMDIKRLRDALSSHLKEEDENIAQLLNTAYGDYMDIATEMQPLIDSLVPSLQPYESEVYSTLNQISDILQHYEKRLNKLVFEYDYFKFCKLELSFYKSCEQYSKTLRTKLQSIVDCFALNKAVSLGKISFILVVVIYFTIKKTTKLRKISDSIMQEVVKIQDSSKKSVLELPDKYNRKSGYYIKKCLKFCDEFILDLKSYILEASKVFIRLDKDFSNLVKSDNTNLLTSNGRLICHSLTILNLHEEFIKLTHKKLDTEIFSNSDFSKFFNDKIPFLSAIKHVENLLLSESLKMTIQTIAASILMMPCKKNVKICTDWFVKGILIYCLSKVETIMNSSLASPAAPMDLYLHQIISIVSFIESCEQILVNSKNYVQNYLPCLNLQLIIAFRENQDANVYTKRWKFGTYWNLIYRNLLSRRMIIKNEKVEFNKVYIHEKTKYWLKYTVEVTKQVRWILGVATIQPDTPLPPSRCMVPLFSRCLYACVTLFYDYASYILSFLKISDFIKDSNPGVANSNYTPRILENGGDENYLKESSQTNELVWDNNTKPEHIIFILLDMFTFTNWIRNMFIKELFHHMNILHSEYLSMGIGQFKWKKVPNIINIEVLKQKISQDILENGLYYHIDINVVNNIKPVIGEYLYKQTMNIFSPGIRASTCLYRISGNSKQILDMNNCNEEEKTSLQPSSFVDNATKPLQVFLKFSDNVLSSVIENINDFILHKIQEFFTSVIYDSMELIYQGIYNICENQITTAKQQLASIQKLVKDGNDTHAANILDPKGIIQQYSTDILFWNTKLIHTLPLFHNLGFDSDPAKITSNIEQISSYINLKSLLNYI</sequence>
<protein>
    <submittedName>
        <fullName evidence="2">Uncharacterized protein</fullName>
    </submittedName>
</protein>
<keyword evidence="1" id="KW-0472">Membrane</keyword>